<keyword evidence="2" id="KW-1185">Reference proteome</keyword>
<evidence type="ECO:0000313" key="1">
    <source>
        <dbReference type="EMBL" id="RAP76422.1"/>
    </source>
</evidence>
<dbReference type="EMBL" id="QLUW01000002">
    <property type="protein sequence ID" value="RAP76422.1"/>
    <property type="molecule type" value="Genomic_DNA"/>
</dbReference>
<dbReference type="Proteomes" id="UP000249260">
    <property type="component" value="Unassembled WGS sequence"/>
</dbReference>
<gene>
    <name evidence="1" type="ORF">DL346_13610</name>
</gene>
<dbReference type="AlphaFoldDB" id="A0A328U2W6"/>
<proteinExistence type="predicted"/>
<dbReference type="OrthoDB" id="7856828at2"/>
<sequence length="131" mass="15138">MQTEVIIVEEFLSRMKHKHGRTIDGRRHIWDVEKLWEISKHLPVHKIKIDSIKELDQDCWFADSRSAPIPTIRNVARHCQRIINANMEYPILLCADGQLIDGGHRIAKALIEEKSEIDAVFIQLPPADVIL</sequence>
<comment type="caution">
    <text evidence="1">The sequence shown here is derived from an EMBL/GenBank/DDBJ whole genome shotgun (WGS) entry which is preliminary data.</text>
</comment>
<protein>
    <submittedName>
        <fullName evidence="1">Chromosome partitioning protein ParB</fullName>
    </submittedName>
</protein>
<accession>A0A328U2W6</accession>
<evidence type="ECO:0000313" key="2">
    <source>
        <dbReference type="Proteomes" id="UP000249260"/>
    </source>
</evidence>
<name>A0A328U2W6_9BACL</name>
<dbReference type="RefSeq" id="WP_112882642.1">
    <property type="nucleotide sequence ID" value="NZ_QLUW01000002.1"/>
</dbReference>
<organism evidence="1 2">
    <name type="scientific">Paenibacillus montanisoli</name>
    <dbReference type="NCBI Taxonomy" id="2081970"/>
    <lineage>
        <taxon>Bacteria</taxon>
        <taxon>Bacillati</taxon>
        <taxon>Bacillota</taxon>
        <taxon>Bacilli</taxon>
        <taxon>Bacillales</taxon>
        <taxon>Paenibacillaceae</taxon>
        <taxon>Paenibacillus</taxon>
    </lineage>
</organism>
<reference evidence="1 2" key="1">
    <citation type="submission" date="2018-06" db="EMBL/GenBank/DDBJ databases">
        <title>Paenibacillus montanisoli sp. nov., isolated from mountain area soil.</title>
        <authorList>
            <person name="Wu M."/>
        </authorList>
    </citation>
    <scope>NUCLEOTIDE SEQUENCE [LARGE SCALE GENOMIC DNA]</scope>
    <source>
        <strain evidence="1 2">RA17</strain>
    </source>
</reference>